<evidence type="ECO:0000313" key="3">
    <source>
        <dbReference type="EMBL" id="CAH8327276.1"/>
    </source>
</evidence>
<comment type="caution">
    <text evidence="3">The sequence shown here is derived from an EMBL/GenBank/DDBJ whole genome shotgun (WGS) entry which is preliminary data.</text>
</comment>
<evidence type="ECO:0008006" key="5">
    <source>
        <dbReference type="Google" id="ProtNLM"/>
    </source>
</evidence>
<reference evidence="3 4" key="1">
    <citation type="submission" date="2022-03" db="EMBL/GenBank/DDBJ databases">
        <authorList>
            <person name="Macdonald S."/>
            <person name="Ahmed S."/>
            <person name="Newling K."/>
        </authorList>
    </citation>
    <scope>NUCLEOTIDE SEQUENCE [LARGE SCALE GENOMIC DNA]</scope>
</reference>
<proteinExistence type="predicted"/>
<dbReference type="Pfam" id="PF03478">
    <property type="entry name" value="Beta-prop_KIB1-4"/>
    <property type="match status" value="1"/>
</dbReference>
<evidence type="ECO:0000313" key="4">
    <source>
        <dbReference type="Proteomes" id="UP001642260"/>
    </source>
</evidence>
<name>A0ABC8JN67_ERUVS</name>
<dbReference type="Pfam" id="PF00646">
    <property type="entry name" value="F-box"/>
    <property type="match status" value="1"/>
</dbReference>
<dbReference type="SUPFAM" id="SSF81383">
    <property type="entry name" value="F-box domain"/>
    <property type="match status" value="1"/>
</dbReference>
<evidence type="ECO:0000259" key="2">
    <source>
        <dbReference type="Pfam" id="PF03478"/>
    </source>
</evidence>
<accession>A0ABC8JN67</accession>
<dbReference type="PANTHER" id="PTHR44259:SF73">
    <property type="entry name" value="F-BOX PROTEIN (DUF295)"/>
    <property type="match status" value="1"/>
</dbReference>
<evidence type="ECO:0000259" key="1">
    <source>
        <dbReference type="Pfam" id="PF00646"/>
    </source>
</evidence>
<sequence length="256" mass="29496">METPSSGGWSELPVDILRYLLERLSFSNLHCAKIVCSNWYLCSKQTLRPKFGSPLLIMSQEEDDCCLYSPEEDRAYKTTSDISGYQFLGNSGMWFLVIDSKSDLYIVDVFSHERIVLPHLETLMGGLHEIQRVGENEFKDTAFAWDHDTSKDLRGFCKRGDVHYREITLRTDVRRELRGVDDMVLKGYNLYFISIRKYIRHLDLSGQDGVKDVLVYHNFPMSVSRADEKAMNAYKAISASYRIVVPTSGEPLFLYT</sequence>
<dbReference type="InterPro" id="IPR036047">
    <property type="entry name" value="F-box-like_dom_sf"/>
</dbReference>
<dbReference type="InterPro" id="IPR005174">
    <property type="entry name" value="KIB1-4_b-propeller"/>
</dbReference>
<dbReference type="InterPro" id="IPR050942">
    <property type="entry name" value="F-box_BR-signaling"/>
</dbReference>
<feature type="domain" description="F-box" evidence="1">
    <location>
        <begin position="9"/>
        <end position="44"/>
    </location>
</feature>
<keyword evidence="4" id="KW-1185">Reference proteome</keyword>
<dbReference type="AlphaFoldDB" id="A0ABC8JN67"/>
<organism evidence="3 4">
    <name type="scientific">Eruca vesicaria subsp. sativa</name>
    <name type="common">Garden rocket</name>
    <name type="synonym">Eruca sativa</name>
    <dbReference type="NCBI Taxonomy" id="29727"/>
    <lineage>
        <taxon>Eukaryota</taxon>
        <taxon>Viridiplantae</taxon>
        <taxon>Streptophyta</taxon>
        <taxon>Embryophyta</taxon>
        <taxon>Tracheophyta</taxon>
        <taxon>Spermatophyta</taxon>
        <taxon>Magnoliopsida</taxon>
        <taxon>eudicotyledons</taxon>
        <taxon>Gunneridae</taxon>
        <taxon>Pentapetalae</taxon>
        <taxon>rosids</taxon>
        <taxon>malvids</taxon>
        <taxon>Brassicales</taxon>
        <taxon>Brassicaceae</taxon>
        <taxon>Brassiceae</taxon>
        <taxon>Eruca</taxon>
    </lineage>
</organism>
<dbReference type="PANTHER" id="PTHR44259">
    <property type="entry name" value="OS07G0183000 PROTEIN-RELATED"/>
    <property type="match status" value="1"/>
</dbReference>
<gene>
    <name evidence="3" type="ORF">ERUC_LOCUS11022</name>
</gene>
<dbReference type="EMBL" id="CAKOAT010107599">
    <property type="protein sequence ID" value="CAH8327276.1"/>
    <property type="molecule type" value="Genomic_DNA"/>
</dbReference>
<protein>
    <recommendedName>
        <fullName evidence="5">F-box domain-containing protein</fullName>
    </recommendedName>
</protein>
<dbReference type="Proteomes" id="UP001642260">
    <property type="component" value="Unassembled WGS sequence"/>
</dbReference>
<dbReference type="InterPro" id="IPR001810">
    <property type="entry name" value="F-box_dom"/>
</dbReference>
<feature type="domain" description="KIB1-4 beta-propeller" evidence="2">
    <location>
        <begin position="67"/>
        <end position="250"/>
    </location>
</feature>